<gene>
    <name evidence="7" type="primary">LOC108567214</name>
</gene>
<sequence length="136" mass="15492">MKFLVAAFFVIALASVQGTPAARHNIKQYSEDCMESTGVDHEIVANARKGEFVEDEKLIKYCTCVYKKMNIINDGGHLHEETLVEYSPENIEKEEASKIVKKCIEEAHGESYEKKSFIFYRCYVHAAGKPVHVFKN</sequence>
<dbReference type="PANTHER" id="PTHR11857">
    <property type="entry name" value="ODORANT BINDING PROTEIN-RELATED"/>
    <property type="match status" value="1"/>
</dbReference>
<organism evidence="6 7">
    <name type="scientific">Nicrophorus vespilloides</name>
    <name type="common">Boreal carrion beetle</name>
    <dbReference type="NCBI Taxonomy" id="110193"/>
    <lineage>
        <taxon>Eukaryota</taxon>
        <taxon>Metazoa</taxon>
        <taxon>Ecdysozoa</taxon>
        <taxon>Arthropoda</taxon>
        <taxon>Hexapoda</taxon>
        <taxon>Insecta</taxon>
        <taxon>Pterygota</taxon>
        <taxon>Neoptera</taxon>
        <taxon>Endopterygota</taxon>
        <taxon>Coleoptera</taxon>
        <taxon>Polyphaga</taxon>
        <taxon>Staphyliniformia</taxon>
        <taxon>Silphidae</taxon>
        <taxon>Nicrophorinae</taxon>
        <taxon>Nicrophorus</taxon>
    </lineage>
</organism>
<dbReference type="Gene3D" id="1.10.238.20">
    <property type="entry name" value="Pheromone/general odorant binding protein domain"/>
    <property type="match status" value="1"/>
</dbReference>
<evidence type="ECO:0000313" key="6">
    <source>
        <dbReference type="Proteomes" id="UP000695000"/>
    </source>
</evidence>
<accession>A0ABM1N889</accession>
<comment type="similarity">
    <text evidence="2">Belongs to the PBP/GOBP family.</text>
</comment>
<keyword evidence="6" id="KW-1185">Reference proteome</keyword>
<name>A0ABM1N889_NICVS</name>
<evidence type="ECO:0000256" key="3">
    <source>
        <dbReference type="ARBA" id="ARBA00022525"/>
    </source>
</evidence>
<dbReference type="Pfam" id="PF01395">
    <property type="entry name" value="PBP_GOBP"/>
    <property type="match status" value="1"/>
</dbReference>
<evidence type="ECO:0000256" key="4">
    <source>
        <dbReference type="ARBA" id="ARBA00022729"/>
    </source>
</evidence>
<dbReference type="RefSeq" id="XP_017783039.1">
    <property type="nucleotide sequence ID" value="XM_017927550.1"/>
</dbReference>
<feature type="signal peptide" evidence="5">
    <location>
        <begin position="1"/>
        <end position="18"/>
    </location>
</feature>
<dbReference type="InterPro" id="IPR006170">
    <property type="entry name" value="PBP/GOBP"/>
</dbReference>
<keyword evidence="3" id="KW-0964">Secreted</keyword>
<dbReference type="PANTHER" id="PTHR11857:SF43">
    <property type="entry name" value="GEO07291P1-RELATED"/>
    <property type="match status" value="1"/>
</dbReference>
<reference evidence="7" key="1">
    <citation type="submission" date="2025-08" db="UniProtKB">
        <authorList>
            <consortium name="RefSeq"/>
        </authorList>
    </citation>
    <scope>IDENTIFICATION</scope>
    <source>
        <tissue evidence="7">Whole Larva</tissue>
    </source>
</reference>
<dbReference type="CDD" id="cd23992">
    <property type="entry name" value="PBP_GOBP"/>
    <property type="match status" value="1"/>
</dbReference>
<dbReference type="Proteomes" id="UP000695000">
    <property type="component" value="Unplaced"/>
</dbReference>
<dbReference type="SUPFAM" id="SSF47565">
    <property type="entry name" value="Insect pheromone/odorant-binding proteins"/>
    <property type="match status" value="1"/>
</dbReference>
<evidence type="ECO:0000256" key="1">
    <source>
        <dbReference type="ARBA" id="ARBA00004613"/>
    </source>
</evidence>
<protein>
    <submittedName>
        <fullName evidence="7">Uncharacterized protein LOC108567214</fullName>
    </submittedName>
</protein>
<evidence type="ECO:0000256" key="5">
    <source>
        <dbReference type="SAM" id="SignalP"/>
    </source>
</evidence>
<evidence type="ECO:0000256" key="2">
    <source>
        <dbReference type="ARBA" id="ARBA00008098"/>
    </source>
</evidence>
<dbReference type="SMART" id="SM00708">
    <property type="entry name" value="PhBP"/>
    <property type="match status" value="1"/>
</dbReference>
<dbReference type="GeneID" id="108567214"/>
<feature type="chain" id="PRO_5045514052" evidence="5">
    <location>
        <begin position="19"/>
        <end position="136"/>
    </location>
</feature>
<keyword evidence="4 5" id="KW-0732">Signal</keyword>
<comment type="subcellular location">
    <subcellularLocation>
        <location evidence="1">Secreted</location>
    </subcellularLocation>
</comment>
<proteinExistence type="inferred from homology"/>
<dbReference type="InterPro" id="IPR036728">
    <property type="entry name" value="PBP_GOBP_sf"/>
</dbReference>
<evidence type="ECO:0000313" key="7">
    <source>
        <dbReference type="RefSeq" id="XP_017783039.1"/>
    </source>
</evidence>